<dbReference type="OMA" id="WMKIMEY"/>
<name>A0A4Y7J7V4_PAPSO</name>
<dbReference type="Gramene" id="RZC55848">
    <property type="protein sequence ID" value="RZC55848"/>
    <property type="gene ID" value="C5167_014693"/>
</dbReference>
<evidence type="ECO:0000256" key="2">
    <source>
        <dbReference type="ARBA" id="ARBA00019577"/>
    </source>
</evidence>
<organism evidence="3 4">
    <name type="scientific">Papaver somniferum</name>
    <name type="common">Opium poppy</name>
    <dbReference type="NCBI Taxonomy" id="3469"/>
    <lineage>
        <taxon>Eukaryota</taxon>
        <taxon>Viridiplantae</taxon>
        <taxon>Streptophyta</taxon>
        <taxon>Embryophyta</taxon>
        <taxon>Tracheophyta</taxon>
        <taxon>Spermatophyta</taxon>
        <taxon>Magnoliopsida</taxon>
        <taxon>Ranunculales</taxon>
        <taxon>Papaveraceae</taxon>
        <taxon>Papaveroideae</taxon>
        <taxon>Papaver</taxon>
    </lineage>
</organism>
<dbReference type="PANTHER" id="PTHR13073:SF0">
    <property type="entry name" value="BIOGENESIS OF LYSOSOME-RELATED ORGANELLES COMPLEX 1 SUBUNIT 1"/>
    <property type="match status" value="1"/>
</dbReference>
<dbReference type="Pfam" id="PF06320">
    <property type="entry name" value="GCN5L1"/>
    <property type="match status" value="1"/>
</dbReference>
<dbReference type="GO" id="GO:0031083">
    <property type="term" value="C:BLOC-1 complex"/>
    <property type="evidence" value="ECO:0007669"/>
    <property type="project" value="InterPro"/>
</dbReference>
<evidence type="ECO:0000313" key="4">
    <source>
        <dbReference type="Proteomes" id="UP000316621"/>
    </source>
</evidence>
<dbReference type="STRING" id="3469.A0A4Y7J7V4"/>
<dbReference type="PANTHER" id="PTHR13073">
    <property type="entry name" value="BLOC-1 COMPLEX SUBUNIT 1"/>
    <property type="match status" value="1"/>
</dbReference>
<evidence type="ECO:0000313" key="3">
    <source>
        <dbReference type="EMBL" id="RZC55848.1"/>
    </source>
</evidence>
<gene>
    <name evidence="3" type="ORF">C5167_014693</name>
</gene>
<evidence type="ECO:0000256" key="1">
    <source>
        <dbReference type="ARBA" id="ARBA00007133"/>
    </source>
</evidence>
<dbReference type="InterPro" id="IPR009395">
    <property type="entry name" value="BLOC1S1"/>
</dbReference>
<sequence>MEKEKLIKSSETIGGGGLESSLIQLIHDHNLTTIKTREQADKAKKEALKSAVRVSDLLVETVNGGVQETYVNQKRIENEIRALTASTIRFTKQTDQWLSASHAFNSALKEIGDFENWMRTMDYDCKIINAAIRNIYKQ</sequence>
<reference evidence="3 4" key="1">
    <citation type="journal article" date="2018" name="Science">
        <title>The opium poppy genome and morphinan production.</title>
        <authorList>
            <person name="Guo L."/>
            <person name="Winzer T."/>
            <person name="Yang X."/>
            <person name="Li Y."/>
            <person name="Ning Z."/>
            <person name="He Z."/>
            <person name="Teodor R."/>
            <person name="Lu Y."/>
            <person name="Bowser T.A."/>
            <person name="Graham I.A."/>
            <person name="Ye K."/>
        </authorList>
    </citation>
    <scope>NUCLEOTIDE SEQUENCE [LARGE SCALE GENOMIC DNA]</scope>
    <source>
        <strain evidence="4">cv. HN1</strain>
        <tissue evidence="3">Leaves</tissue>
    </source>
</reference>
<dbReference type="EMBL" id="CM010717">
    <property type="protein sequence ID" value="RZC55848.1"/>
    <property type="molecule type" value="Genomic_DNA"/>
</dbReference>
<comment type="similarity">
    <text evidence="1">Belongs to the BLOC1S1 family.</text>
</comment>
<keyword evidence="4" id="KW-1185">Reference proteome</keyword>
<protein>
    <recommendedName>
        <fullName evidence="2">Biogenesis of lysosome-related organelles complex 1 subunit 1</fullName>
    </recommendedName>
</protein>
<dbReference type="Proteomes" id="UP000316621">
    <property type="component" value="Chromosome 3"/>
</dbReference>
<proteinExistence type="inferred from homology"/>
<dbReference type="AlphaFoldDB" id="A0A4Y7J7V4"/>
<accession>A0A4Y7J7V4</accession>
<dbReference type="GO" id="GO:0016197">
    <property type="term" value="P:endosomal transport"/>
    <property type="evidence" value="ECO:0007669"/>
    <property type="project" value="TreeGrafter"/>
</dbReference>